<keyword evidence="2" id="KW-0812">Transmembrane</keyword>
<proteinExistence type="predicted"/>
<feature type="compositionally biased region" description="Basic and acidic residues" evidence="1">
    <location>
        <begin position="18"/>
        <end position="62"/>
    </location>
</feature>
<evidence type="ECO:0000313" key="4">
    <source>
        <dbReference type="Proteomes" id="UP000247099"/>
    </source>
</evidence>
<feature type="compositionally biased region" description="Basic and acidic residues" evidence="1">
    <location>
        <begin position="100"/>
        <end position="111"/>
    </location>
</feature>
<keyword evidence="4" id="KW-1185">Reference proteome</keyword>
<dbReference type="EMBL" id="QHJQ01000008">
    <property type="protein sequence ID" value="PXA03610.1"/>
    <property type="molecule type" value="Genomic_DNA"/>
</dbReference>
<accession>A0A317ZEG1</accession>
<comment type="caution">
    <text evidence="3">The sequence shown here is derived from an EMBL/GenBank/DDBJ whole genome shotgun (WGS) entry which is preliminary data.</text>
</comment>
<feature type="compositionally biased region" description="Pro residues" evidence="1">
    <location>
        <begin position="63"/>
        <end position="83"/>
    </location>
</feature>
<evidence type="ECO:0000256" key="1">
    <source>
        <dbReference type="SAM" id="MobiDB-lite"/>
    </source>
</evidence>
<evidence type="ECO:0000256" key="2">
    <source>
        <dbReference type="SAM" id="Phobius"/>
    </source>
</evidence>
<dbReference type="OrthoDB" id="10018732at2"/>
<name>A0A317ZEG1_9BACT</name>
<reference evidence="3 4" key="1">
    <citation type="submission" date="2018-05" db="EMBL/GenBank/DDBJ databases">
        <title>Coraliomargarita sinensis sp. nov., isolated from a marine solar saltern.</title>
        <authorList>
            <person name="Zhou L.Y."/>
        </authorList>
    </citation>
    <scope>NUCLEOTIDE SEQUENCE [LARGE SCALE GENOMIC DNA]</scope>
    <source>
        <strain evidence="3 4">WN38</strain>
    </source>
</reference>
<evidence type="ECO:0000313" key="3">
    <source>
        <dbReference type="EMBL" id="PXA03610.1"/>
    </source>
</evidence>
<feature type="transmembrane region" description="Helical" evidence="2">
    <location>
        <begin position="146"/>
        <end position="171"/>
    </location>
</feature>
<gene>
    <name evidence="3" type="ORF">DDZ13_11560</name>
</gene>
<feature type="region of interest" description="Disordered" evidence="1">
    <location>
        <begin position="177"/>
        <end position="250"/>
    </location>
</feature>
<keyword evidence="2" id="KW-1133">Transmembrane helix</keyword>
<sequence>MTEENKDSPPPKLRLSRKPKDTDAAEPQNKPEPKKASEPAPDLKLKRPSPEPKKPEPKKPEPKPSVPPMETPPESVPEKPAPNPAEEKPYDPENPFAGIEIKKPKKEERPPPDLPSKPAPADDDGSGQKVEEAISQIGEEKKSRGVLTSLIVIFILLAILGGAGFGLYYILKSPAETTDESIKPEEQASSAATEEASGGKPSGPIAKAKEAVANMQDPEKSLAEVSTTPAPEASTPEAGDDAETPEPTEAVEDNATEAVKAPSTSAEIDPAQTQAVSEFLQTAHIGGVRTGDRPKVILNGKSYNNGDLVDADTGLSFIGFRDKKLAFRDEQGIVYIKSF</sequence>
<dbReference type="InParanoid" id="A0A317ZEG1"/>
<dbReference type="Proteomes" id="UP000247099">
    <property type="component" value="Unassembled WGS sequence"/>
</dbReference>
<dbReference type="AlphaFoldDB" id="A0A317ZEG1"/>
<organism evidence="3 4">
    <name type="scientific">Coraliomargarita sinensis</name>
    <dbReference type="NCBI Taxonomy" id="2174842"/>
    <lineage>
        <taxon>Bacteria</taxon>
        <taxon>Pseudomonadati</taxon>
        <taxon>Verrucomicrobiota</taxon>
        <taxon>Opitutia</taxon>
        <taxon>Puniceicoccales</taxon>
        <taxon>Coraliomargaritaceae</taxon>
        <taxon>Coraliomargarita</taxon>
    </lineage>
</organism>
<feature type="compositionally biased region" description="Acidic residues" evidence="1">
    <location>
        <begin position="238"/>
        <end position="250"/>
    </location>
</feature>
<dbReference type="RefSeq" id="WP_110131609.1">
    <property type="nucleotide sequence ID" value="NZ_QHJQ01000008.1"/>
</dbReference>
<feature type="region of interest" description="Disordered" evidence="1">
    <location>
        <begin position="1"/>
        <end position="142"/>
    </location>
</feature>
<keyword evidence="2" id="KW-0472">Membrane</keyword>
<protein>
    <submittedName>
        <fullName evidence="3">Uncharacterized protein</fullName>
    </submittedName>
</protein>
<feature type="compositionally biased region" description="Low complexity" evidence="1">
    <location>
        <begin position="187"/>
        <end position="196"/>
    </location>
</feature>